<proteinExistence type="predicted"/>
<name>A0ACB0KS60_TRIPR</name>
<dbReference type="EMBL" id="CASHSV030000311">
    <property type="protein sequence ID" value="CAJ2659981.1"/>
    <property type="molecule type" value="Genomic_DNA"/>
</dbReference>
<comment type="caution">
    <text evidence="1">The sequence shown here is derived from an EMBL/GenBank/DDBJ whole genome shotgun (WGS) entry which is preliminary data.</text>
</comment>
<sequence>MTHRKDRTRFKECNLNTIMQQAESFKEVFVELWRNLNQTQLMSFAMTAWSIWQKRNLQLWENKTESQDKVIARTRDLFRDLSMNNNHERVFLFSLPPLK</sequence>
<evidence type="ECO:0000313" key="1">
    <source>
        <dbReference type="EMBL" id="CAJ2659981.1"/>
    </source>
</evidence>
<protein>
    <submittedName>
        <fullName evidence="1">Uncharacterized protein</fullName>
    </submittedName>
</protein>
<organism evidence="1 2">
    <name type="scientific">Trifolium pratense</name>
    <name type="common">Red clover</name>
    <dbReference type="NCBI Taxonomy" id="57577"/>
    <lineage>
        <taxon>Eukaryota</taxon>
        <taxon>Viridiplantae</taxon>
        <taxon>Streptophyta</taxon>
        <taxon>Embryophyta</taxon>
        <taxon>Tracheophyta</taxon>
        <taxon>Spermatophyta</taxon>
        <taxon>Magnoliopsida</taxon>
        <taxon>eudicotyledons</taxon>
        <taxon>Gunneridae</taxon>
        <taxon>Pentapetalae</taxon>
        <taxon>rosids</taxon>
        <taxon>fabids</taxon>
        <taxon>Fabales</taxon>
        <taxon>Fabaceae</taxon>
        <taxon>Papilionoideae</taxon>
        <taxon>50 kb inversion clade</taxon>
        <taxon>NPAAA clade</taxon>
        <taxon>Hologalegina</taxon>
        <taxon>IRL clade</taxon>
        <taxon>Trifolieae</taxon>
        <taxon>Trifolium</taxon>
    </lineage>
</organism>
<dbReference type="Proteomes" id="UP001177021">
    <property type="component" value="Unassembled WGS sequence"/>
</dbReference>
<evidence type="ECO:0000313" key="2">
    <source>
        <dbReference type="Proteomes" id="UP001177021"/>
    </source>
</evidence>
<accession>A0ACB0KS60</accession>
<reference evidence="1" key="1">
    <citation type="submission" date="2023-10" db="EMBL/GenBank/DDBJ databases">
        <authorList>
            <person name="Rodriguez Cubillos JULIANA M."/>
            <person name="De Vega J."/>
        </authorList>
    </citation>
    <scope>NUCLEOTIDE SEQUENCE</scope>
</reference>
<gene>
    <name evidence="1" type="ORF">MILVUS5_LOCUS26032</name>
</gene>
<keyword evidence="2" id="KW-1185">Reference proteome</keyword>